<dbReference type="PANTHER" id="PTHR37533">
    <property type="entry name" value="FLAGELLAR HOOK-LENGTH CONTROL PROTEIN"/>
    <property type="match status" value="1"/>
</dbReference>
<protein>
    <submittedName>
        <fullName evidence="6">Flagellar hook-length control protein</fullName>
    </submittedName>
</protein>
<dbReference type="RefSeq" id="WP_055746977.1">
    <property type="nucleotide sequence ID" value="NZ_LJJB01000013.1"/>
</dbReference>
<feature type="region of interest" description="Disordered" evidence="4">
    <location>
        <begin position="148"/>
        <end position="170"/>
    </location>
</feature>
<dbReference type="EMBL" id="LJJB01000013">
    <property type="protein sequence ID" value="KQL44389.1"/>
    <property type="molecule type" value="Genomic_DNA"/>
</dbReference>
<proteinExistence type="inferred from homology"/>
<evidence type="ECO:0000259" key="5">
    <source>
        <dbReference type="Pfam" id="PF02120"/>
    </source>
</evidence>
<name>A0ABR5N1L9_BRECH</name>
<evidence type="ECO:0000256" key="3">
    <source>
        <dbReference type="ARBA" id="ARBA00022795"/>
    </source>
</evidence>
<keyword evidence="6" id="KW-0966">Cell projection</keyword>
<dbReference type="PANTHER" id="PTHR37533:SF2">
    <property type="entry name" value="FLAGELLAR HOOK-LENGTH CONTROL PROTEIN"/>
    <property type="match status" value="1"/>
</dbReference>
<keyword evidence="6" id="KW-0282">Flagellum</keyword>
<comment type="caution">
    <text evidence="6">The sequence shown here is derived from an EMBL/GenBank/DDBJ whole genome shotgun (WGS) entry which is preliminary data.</text>
</comment>
<comment type="function">
    <text evidence="1">Controls the length of the flagellar hook.</text>
</comment>
<dbReference type="InterPro" id="IPR052563">
    <property type="entry name" value="FliK"/>
</dbReference>
<keyword evidence="3" id="KW-1005">Bacterial flagellum biogenesis</keyword>
<dbReference type="Gene3D" id="3.30.750.140">
    <property type="match status" value="1"/>
</dbReference>
<keyword evidence="6" id="KW-0969">Cilium</keyword>
<evidence type="ECO:0000256" key="4">
    <source>
        <dbReference type="SAM" id="MobiDB-lite"/>
    </source>
</evidence>
<feature type="compositionally biased region" description="Low complexity" evidence="4">
    <location>
        <begin position="11"/>
        <end position="26"/>
    </location>
</feature>
<gene>
    <name evidence="6" type="ORF">AN963_23590</name>
</gene>
<feature type="compositionally biased region" description="Low complexity" evidence="4">
    <location>
        <begin position="352"/>
        <end position="365"/>
    </location>
</feature>
<dbReference type="InterPro" id="IPR038610">
    <property type="entry name" value="FliK-like_C_sf"/>
</dbReference>
<dbReference type="CDD" id="cd17470">
    <property type="entry name" value="T3SS_Flik_C"/>
    <property type="match status" value="1"/>
</dbReference>
<dbReference type="Pfam" id="PF02120">
    <property type="entry name" value="Flg_hook"/>
    <property type="match status" value="1"/>
</dbReference>
<reference evidence="6 7" key="1">
    <citation type="submission" date="2015-09" db="EMBL/GenBank/DDBJ databases">
        <title>Genome sequencing project for genomic taxonomy and phylogenomics of Bacillus-like bacteria.</title>
        <authorList>
            <person name="Liu B."/>
            <person name="Wang J."/>
            <person name="Zhu Y."/>
            <person name="Liu G."/>
            <person name="Chen Q."/>
            <person name="Chen Z."/>
            <person name="Lan J."/>
            <person name="Che J."/>
            <person name="Ge C."/>
            <person name="Shi H."/>
            <person name="Pan Z."/>
            <person name="Liu X."/>
        </authorList>
    </citation>
    <scope>NUCLEOTIDE SEQUENCE [LARGE SCALE GENOMIC DNA]</scope>
    <source>
        <strain evidence="6 7">DSM 8552</strain>
    </source>
</reference>
<comment type="similarity">
    <text evidence="2">Belongs to the FliK family.</text>
</comment>
<feature type="region of interest" description="Disordered" evidence="4">
    <location>
        <begin position="352"/>
        <end position="373"/>
    </location>
</feature>
<evidence type="ECO:0000256" key="1">
    <source>
        <dbReference type="ARBA" id="ARBA00003944"/>
    </source>
</evidence>
<accession>A0ABR5N1L9</accession>
<evidence type="ECO:0000256" key="2">
    <source>
        <dbReference type="ARBA" id="ARBA00009149"/>
    </source>
</evidence>
<organism evidence="6 7">
    <name type="scientific">Brevibacillus choshinensis</name>
    <dbReference type="NCBI Taxonomy" id="54911"/>
    <lineage>
        <taxon>Bacteria</taxon>
        <taxon>Bacillati</taxon>
        <taxon>Bacillota</taxon>
        <taxon>Bacilli</taxon>
        <taxon>Bacillales</taxon>
        <taxon>Paenibacillaceae</taxon>
        <taxon>Brevibacillus</taxon>
    </lineage>
</organism>
<dbReference type="InterPro" id="IPR021136">
    <property type="entry name" value="Flagellar_hook_control-like_C"/>
</dbReference>
<feature type="domain" description="Flagellar hook-length control protein-like C-terminal" evidence="5">
    <location>
        <begin position="269"/>
        <end position="349"/>
    </location>
</feature>
<dbReference type="PRINTS" id="PR01007">
    <property type="entry name" value="FLGHOOKFLIK"/>
</dbReference>
<feature type="region of interest" description="Disordered" evidence="4">
    <location>
        <begin position="201"/>
        <end position="229"/>
    </location>
</feature>
<evidence type="ECO:0000313" key="7">
    <source>
        <dbReference type="Proteomes" id="UP000051063"/>
    </source>
</evidence>
<feature type="region of interest" description="Disordered" evidence="4">
    <location>
        <begin position="1"/>
        <end position="27"/>
    </location>
</feature>
<evidence type="ECO:0000313" key="6">
    <source>
        <dbReference type="EMBL" id="KQL44389.1"/>
    </source>
</evidence>
<dbReference type="Proteomes" id="UP000051063">
    <property type="component" value="Unassembled WGS sequence"/>
</dbReference>
<sequence>MNVANVATPVGASGTVTATPGSSSGSGSAGIGDLFSMQLVQALQNVPTADELAIAPEGLNEEDMDALQELMALLAQMLGSGQQVPEEVAPKLEEKAGAIEQLLQKAQGQFPQISEDWKQLLSKLNEGEPASDEMKKLAELLEALKAQKGEQETGKKGPTLNRSDLIGNGNNLQQEANKSIQPLRFNQGLSAYKAEAGIPSQPVQPAMQDSGLLNQDSKEDGGLPFGNAQGQVSATNQLQTNQPFQQSSVQTHQVHANQLTQQVTQIFVKQMKLTQLNGVHEAKLILNPQSLGQVDVTITSQNGVITAHFSAETQAGKDMLDNQLPQLRAALTQQGLQVDRLEVNQQQETAFGFQQQREQARQQQDNNRKQDQQEEQDFALEALVDNNESTESLWNRLWETAQGIDDIV</sequence>
<dbReference type="InterPro" id="IPR001635">
    <property type="entry name" value="Flag_hook_Flik"/>
</dbReference>
<keyword evidence="7" id="KW-1185">Reference proteome</keyword>